<protein>
    <submittedName>
        <fullName evidence="1">Uncharacterized protein</fullName>
    </submittedName>
</protein>
<proteinExistence type="predicted"/>
<dbReference type="HOGENOM" id="CLU_216876_0_0_3"/>
<comment type="caution">
    <text evidence="1">The sequence shown here is derived from an EMBL/GenBank/DDBJ whole genome shotgun (WGS) entry which is preliminary data.</text>
</comment>
<dbReference type="EMBL" id="CAIL01000134">
    <property type="protein sequence ID" value="CCI13876.1"/>
    <property type="molecule type" value="Genomic_DNA"/>
</dbReference>
<evidence type="ECO:0000313" key="1">
    <source>
        <dbReference type="EMBL" id="CCI13876.1"/>
    </source>
</evidence>
<reference evidence="1 2" key="1">
    <citation type="submission" date="2012-04" db="EMBL/GenBank/DDBJ databases">
        <authorList>
            <person name="Genoscope - CEA"/>
        </authorList>
    </citation>
    <scope>NUCLEOTIDE SEQUENCE [LARGE SCALE GENOMIC DNA]</scope>
    <source>
        <strain evidence="1 2">9806</strain>
    </source>
</reference>
<evidence type="ECO:0000313" key="2">
    <source>
        <dbReference type="Proteomes" id="UP000003273"/>
    </source>
</evidence>
<name>I4GVQ2_MICAE</name>
<dbReference type="Proteomes" id="UP000003273">
    <property type="component" value="Unassembled WGS sequence"/>
</dbReference>
<accession>I4GVQ2</accession>
<gene>
    <name evidence="1" type="ORF">MICAE_2190001</name>
</gene>
<sequence>MLKKTSQFSGKAQPNTQHLNLSESFFWVSLGQPNRRELL</sequence>
<dbReference type="AlphaFoldDB" id="I4GVQ2"/>
<organism evidence="1 2">
    <name type="scientific">Microcystis aeruginosa PCC 9806</name>
    <dbReference type="NCBI Taxonomy" id="1160282"/>
    <lineage>
        <taxon>Bacteria</taxon>
        <taxon>Bacillati</taxon>
        <taxon>Cyanobacteriota</taxon>
        <taxon>Cyanophyceae</taxon>
        <taxon>Oscillatoriophycideae</taxon>
        <taxon>Chroococcales</taxon>
        <taxon>Microcystaceae</taxon>
        <taxon>Microcystis</taxon>
    </lineage>
</organism>